<protein>
    <submittedName>
        <fullName evidence="2">ADP-ribose pyrophosphatase</fullName>
    </submittedName>
</protein>
<evidence type="ECO:0000313" key="2">
    <source>
        <dbReference type="EMBL" id="OYD55942.1"/>
    </source>
</evidence>
<feature type="domain" description="NrtR DNA-binding winged helix" evidence="1">
    <location>
        <begin position="31"/>
        <end position="92"/>
    </location>
</feature>
<dbReference type="RefSeq" id="WP_420841359.1">
    <property type="nucleotide sequence ID" value="NZ_NOII01000099.1"/>
</dbReference>
<reference evidence="2 3" key="1">
    <citation type="submission" date="2017-07" db="EMBL/GenBank/DDBJ databases">
        <title>Fictibacillus sp. nov. GDSW-R2A3 Genome sequencing and assembly.</title>
        <authorList>
            <person name="Mayilraj S."/>
        </authorList>
    </citation>
    <scope>NUCLEOTIDE SEQUENCE [LARGE SCALE GENOMIC DNA]</scope>
    <source>
        <strain evidence="2 3">GDSW-R2A3</strain>
    </source>
</reference>
<dbReference type="SUPFAM" id="SSF46785">
    <property type="entry name" value="Winged helix' DNA-binding domain"/>
    <property type="match status" value="1"/>
</dbReference>
<dbReference type="Proteomes" id="UP000215059">
    <property type="component" value="Unassembled WGS sequence"/>
</dbReference>
<name>A0A235F3X7_9BACL</name>
<dbReference type="Gene3D" id="1.10.10.10">
    <property type="entry name" value="Winged helix-like DNA-binding domain superfamily/Winged helix DNA-binding domain"/>
    <property type="match status" value="1"/>
</dbReference>
<evidence type="ECO:0000259" key="1">
    <source>
        <dbReference type="Pfam" id="PF21906"/>
    </source>
</evidence>
<dbReference type="EMBL" id="NOII01000099">
    <property type="protein sequence ID" value="OYD55942.1"/>
    <property type="molecule type" value="Genomic_DNA"/>
</dbReference>
<keyword evidence="3" id="KW-1185">Reference proteome</keyword>
<dbReference type="Pfam" id="PF21906">
    <property type="entry name" value="WHD_NrtR"/>
    <property type="match status" value="1"/>
</dbReference>
<accession>A0A235F3X7</accession>
<evidence type="ECO:0000313" key="3">
    <source>
        <dbReference type="Proteomes" id="UP000215059"/>
    </source>
</evidence>
<comment type="caution">
    <text evidence="2">The sequence shown here is derived from an EMBL/GenBank/DDBJ whole genome shotgun (WGS) entry which is preliminary data.</text>
</comment>
<sequence length="106" mass="12025">QLDLAFDHKDIISDAINVISTDLLQTTAAKNFLPKHFTYSELQAVLKTVTDDPAILSDQSFSRKIKSLPFIKEVPGKTTTRTSKRATKLYTFIDMDVIKPIYTARY</sequence>
<dbReference type="AlphaFoldDB" id="A0A235F3X7"/>
<dbReference type="InterPro" id="IPR036390">
    <property type="entry name" value="WH_DNA-bd_sf"/>
</dbReference>
<feature type="non-terminal residue" evidence="2">
    <location>
        <position position="1"/>
    </location>
</feature>
<organism evidence="2 3">
    <name type="scientific">Fictibacillus aquaticus</name>
    <dbReference type="NCBI Taxonomy" id="2021314"/>
    <lineage>
        <taxon>Bacteria</taxon>
        <taxon>Bacillati</taxon>
        <taxon>Bacillota</taxon>
        <taxon>Bacilli</taxon>
        <taxon>Bacillales</taxon>
        <taxon>Fictibacillaceae</taxon>
        <taxon>Fictibacillus</taxon>
    </lineage>
</organism>
<proteinExistence type="predicted"/>
<dbReference type="InterPro" id="IPR054105">
    <property type="entry name" value="WHD_NrtR"/>
</dbReference>
<gene>
    <name evidence="2" type="ORF">CGZ90_20215</name>
</gene>
<dbReference type="InterPro" id="IPR036388">
    <property type="entry name" value="WH-like_DNA-bd_sf"/>
</dbReference>